<evidence type="ECO:0000259" key="1">
    <source>
        <dbReference type="PROSITE" id="PS51186"/>
    </source>
</evidence>
<dbReference type="Gene3D" id="3.40.630.30">
    <property type="match status" value="1"/>
</dbReference>
<name>A0ABW4YNF0_9BACL</name>
<dbReference type="RefSeq" id="WP_377774118.1">
    <property type="nucleotide sequence ID" value="NZ_JBHUHO010000037.1"/>
</dbReference>
<dbReference type="InterPro" id="IPR016181">
    <property type="entry name" value="Acyl_CoA_acyltransferase"/>
</dbReference>
<dbReference type="Pfam" id="PF13673">
    <property type="entry name" value="Acetyltransf_10"/>
    <property type="match status" value="1"/>
</dbReference>
<dbReference type="InterPro" id="IPR000182">
    <property type="entry name" value="GNAT_dom"/>
</dbReference>
<dbReference type="EMBL" id="JBHUHO010000037">
    <property type="protein sequence ID" value="MFD2117189.1"/>
    <property type="molecule type" value="Genomic_DNA"/>
</dbReference>
<keyword evidence="3" id="KW-1185">Reference proteome</keyword>
<protein>
    <submittedName>
        <fullName evidence="2">GNAT family N-acetyltransferase</fullName>
    </submittedName>
</protein>
<evidence type="ECO:0000313" key="3">
    <source>
        <dbReference type="Proteomes" id="UP001597362"/>
    </source>
</evidence>
<gene>
    <name evidence="2" type="ORF">ACFSJH_15780</name>
</gene>
<sequence>MSQSNDKEMSQYNIARIQTEQELSDALAVRTAVFVQEQQVPISLEVDEKDTLMEQEKTGCSHYVLYNKTTPVAAARYYMYSEKTAKLQRIAVLKTYRGQGLGKAIIEQMEQHIQAKDIAHIILDAQVTAVGFYEQLGYTKQSEQTFLDAGIVHVRMEKYL</sequence>
<proteinExistence type="predicted"/>
<dbReference type="InterPro" id="IPR039143">
    <property type="entry name" value="GNPNAT1-like"/>
</dbReference>
<comment type="caution">
    <text evidence="2">The sequence shown here is derived from an EMBL/GenBank/DDBJ whole genome shotgun (WGS) entry which is preliminary data.</text>
</comment>
<feature type="domain" description="N-acetyltransferase" evidence="1">
    <location>
        <begin position="13"/>
        <end position="160"/>
    </location>
</feature>
<dbReference type="CDD" id="cd04301">
    <property type="entry name" value="NAT_SF"/>
    <property type="match status" value="1"/>
</dbReference>
<reference evidence="3" key="1">
    <citation type="journal article" date="2019" name="Int. J. Syst. Evol. Microbiol.">
        <title>The Global Catalogue of Microorganisms (GCM) 10K type strain sequencing project: providing services to taxonomists for standard genome sequencing and annotation.</title>
        <authorList>
            <consortium name="The Broad Institute Genomics Platform"/>
            <consortium name="The Broad Institute Genome Sequencing Center for Infectious Disease"/>
            <person name="Wu L."/>
            <person name="Ma J."/>
        </authorList>
    </citation>
    <scope>NUCLEOTIDE SEQUENCE [LARGE SCALE GENOMIC DNA]</scope>
    <source>
        <strain evidence="3">GH52</strain>
    </source>
</reference>
<dbReference type="Proteomes" id="UP001597362">
    <property type="component" value="Unassembled WGS sequence"/>
</dbReference>
<accession>A0ABW4YNF0</accession>
<dbReference type="PANTHER" id="PTHR13355">
    <property type="entry name" value="GLUCOSAMINE 6-PHOSPHATE N-ACETYLTRANSFERASE"/>
    <property type="match status" value="1"/>
</dbReference>
<evidence type="ECO:0000313" key="2">
    <source>
        <dbReference type="EMBL" id="MFD2117189.1"/>
    </source>
</evidence>
<dbReference type="SUPFAM" id="SSF55729">
    <property type="entry name" value="Acyl-CoA N-acyltransferases (Nat)"/>
    <property type="match status" value="1"/>
</dbReference>
<dbReference type="PROSITE" id="PS51186">
    <property type="entry name" value="GNAT"/>
    <property type="match status" value="1"/>
</dbReference>
<organism evidence="2 3">
    <name type="scientific">Paenibacillus yanchengensis</name>
    <dbReference type="NCBI Taxonomy" id="2035833"/>
    <lineage>
        <taxon>Bacteria</taxon>
        <taxon>Bacillati</taxon>
        <taxon>Bacillota</taxon>
        <taxon>Bacilli</taxon>
        <taxon>Bacillales</taxon>
        <taxon>Paenibacillaceae</taxon>
        <taxon>Paenibacillus</taxon>
    </lineage>
</organism>